<comment type="subcellular location">
    <subcellularLocation>
        <location evidence="1">Nucleus</location>
    </subcellularLocation>
</comment>
<sequence>MAIFFTAKKIFAKHRIRSIATTHLICGNVSNNFGNNNSSSNNHEVDVDMVDSRLSNMGLHSLASLRTAPMSSSQSSFHWFSEKPYKNGDNGDVFSTITGKERHDDTYPQRPLAQVSPHTKKMDVSYDDPLFPSNWKTMTKADHAKHIEDVLHSHKKLVLFLDVDHTLLHSTREIQAQRYQTHSVFGRDIHPIDFPNPYDATYFIKFRPYFYQFIDVVSEMFFVALYTMGSRPYAEEVARVIDTWAGKTVIGNRIVCREDHDDPTKVHFYKYACICIYGKREKKTLFPNL</sequence>
<protein>
    <recommendedName>
        <fullName evidence="2">protein-serine/threonine phosphatase</fullName>
        <ecNumber evidence="2">3.1.3.16</ecNumber>
    </recommendedName>
</protein>
<dbReference type="OrthoDB" id="10249888at2759"/>
<dbReference type="EMBL" id="ASPP01005809">
    <property type="protein sequence ID" value="ETO29845.1"/>
    <property type="molecule type" value="Genomic_DNA"/>
</dbReference>
<dbReference type="InterPro" id="IPR036412">
    <property type="entry name" value="HAD-like_sf"/>
</dbReference>
<dbReference type="Proteomes" id="UP000023152">
    <property type="component" value="Unassembled WGS sequence"/>
</dbReference>
<feature type="domain" description="FCP1 homology" evidence="7">
    <location>
        <begin position="152"/>
        <end position="289"/>
    </location>
</feature>
<evidence type="ECO:0000313" key="8">
    <source>
        <dbReference type="EMBL" id="ETO29845.1"/>
    </source>
</evidence>
<dbReference type="SUPFAM" id="SSF56784">
    <property type="entry name" value="HAD-like"/>
    <property type="match status" value="1"/>
</dbReference>
<dbReference type="InterPro" id="IPR004274">
    <property type="entry name" value="FCP1_dom"/>
</dbReference>
<evidence type="ECO:0000313" key="9">
    <source>
        <dbReference type="Proteomes" id="UP000023152"/>
    </source>
</evidence>
<evidence type="ECO:0000256" key="6">
    <source>
        <dbReference type="ARBA" id="ARBA00048336"/>
    </source>
</evidence>
<dbReference type="GO" id="GO:0008420">
    <property type="term" value="F:RNA polymerase II CTD heptapeptide repeat phosphatase activity"/>
    <property type="evidence" value="ECO:0007669"/>
    <property type="project" value="InterPro"/>
</dbReference>
<accession>X6NU76</accession>
<evidence type="ECO:0000259" key="7">
    <source>
        <dbReference type="PROSITE" id="PS50969"/>
    </source>
</evidence>
<evidence type="ECO:0000256" key="3">
    <source>
        <dbReference type="ARBA" id="ARBA00022801"/>
    </source>
</evidence>
<gene>
    <name evidence="8" type="ORF">RFI_07274</name>
</gene>
<comment type="catalytic activity">
    <reaction evidence="6">
        <text>O-phospho-L-threonyl-[protein] + H2O = L-threonyl-[protein] + phosphate</text>
        <dbReference type="Rhea" id="RHEA:47004"/>
        <dbReference type="Rhea" id="RHEA-COMP:11060"/>
        <dbReference type="Rhea" id="RHEA-COMP:11605"/>
        <dbReference type="ChEBI" id="CHEBI:15377"/>
        <dbReference type="ChEBI" id="CHEBI:30013"/>
        <dbReference type="ChEBI" id="CHEBI:43474"/>
        <dbReference type="ChEBI" id="CHEBI:61977"/>
        <dbReference type="EC" id="3.1.3.16"/>
    </reaction>
</comment>
<keyword evidence="3" id="KW-0378">Hydrolase</keyword>
<dbReference type="PROSITE" id="PS50969">
    <property type="entry name" value="FCP1"/>
    <property type="match status" value="1"/>
</dbReference>
<reference evidence="8 9" key="1">
    <citation type="journal article" date="2013" name="Curr. Biol.">
        <title>The Genome of the Foraminiferan Reticulomyxa filosa.</title>
        <authorList>
            <person name="Glockner G."/>
            <person name="Hulsmann N."/>
            <person name="Schleicher M."/>
            <person name="Noegel A.A."/>
            <person name="Eichinger L."/>
            <person name="Gallinger C."/>
            <person name="Pawlowski J."/>
            <person name="Sierra R."/>
            <person name="Euteneuer U."/>
            <person name="Pillet L."/>
            <person name="Moustafa A."/>
            <person name="Platzer M."/>
            <person name="Groth M."/>
            <person name="Szafranski K."/>
            <person name="Schliwa M."/>
        </authorList>
    </citation>
    <scope>NUCLEOTIDE SEQUENCE [LARGE SCALE GENOMIC DNA]</scope>
</reference>
<dbReference type="GO" id="GO:0005634">
    <property type="term" value="C:nucleus"/>
    <property type="evidence" value="ECO:0007669"/>
    <property type="project" value="UniProtKB-SubCell"/>
</dbReference>
<dbReference type="PANTHER" id="PTHR23081">
    <property type="entry name" value="RNA POLYMERASE II CTD PHOSPHATASE"/>
    <property type="match status" value="1"/>
</dbReference>
<comment type="caution">
    <text evidence="8">The sequence shown here is derived from an EMBL/GenBank/DDBJ whole genome shotgun (WGS) entry which is preliminary data.</text>
</comment>
<dbReference type="InterPro" id="IPR039189">
    <property type="entry name" value="Fcp1"/>
</dbReference>
<dbReference type="PANTHER" id="PTHR23081:SF36">
    <property type="entry name" value="RNA POLYMERASE II SUBUNIT A C-TERMINAL DOMAIN PHOSPHATASE"/>
    <property type="match status" value="1"/>
</dbReference>
<evidence type="ECO:0000256" key="2">
    <source>
        <dbReference type="ARBA" id="ARBA00013081"/>
    </source>
</evidence>
<dbReference type="EC" id="3.1.3.16" evidence="2"/>
<dbReference type="Pfam" id="PF03031">
    <property type="entry name" value="NIF"/>
    <property type="match status" value="1"/>
</dbReference>
<evidence type="ECO:0000256" key="4">
    <source>
        <dbReference type="ARBA" id="ARBA00023242"/>
    </source>
</evidence>
<keyword evidence="4" id="KW-0539">Nucleus</keyword>
<dbReference type="SMART" id="SM00577">
    <property type="entry name" value="CPDc"/>
    <property type="match status" value="1"/>
</dbReference>
<dbReference type="InterPro" id="IPR023214">
    <property type="entry name" value="HAD_sf"/>
</dbReference>
<name>X6NU76_RETFI</name>
<organism evidence="8 9">
    <name type="scientific">Reticulomyxa filosa</name>
    <dbReference type="NCBI Taxonomy" id="46433"/>
    <lineage>
        <taxon>Eukaryota</taxon>
        <taxon>Sar</taxon>
        <taxon>Rhizaria</taxon>
        <taxon>Retaria</taxon>
        <taxon>Foraminifera</taxon>
        <taxon>Monothalamids</taxon>
        <taxon>Reticulomyxidae</taxon>
        <taxon>Reticulomyxa</taxon>
    </lineage>
</organism>
<evidence type="ECO:0000256" key="5">
    <source>
        <dbReference type="ARBA" id="ARBA00047761"/>
    </source>
</evidence>
<comment type="catalytic activity">
    <reaction evidence="5">
        <text>O-phospho-L-seryl-[protein] + H2O = L-seryl-[protein] + phosphate</text>
        <dbReference type="Rhea" id="RHEA:20629"/>
        <dbReference type="Rhea" id="RHEA-COMP:9863"/>
        <dbReference type="Rhea" id="RHEA-COMP:11604"/>
        <dbReference type="ChEBI" id="CHEBI:15377"/>
        <dbReference type="ChEBI" id="CHEBI:29999"/>
        <dbReference type="ChEBI" id="CHEBI:43474"/>
        <dbReference type="ChEBI" id="CHEBI:83421"/>
        <dbReference type="EC" id="3.1.3.16"/>
    </reaction>
</comment>
<keyword evidence="9" id="KW-1185">Reference proteome</keyword>
<proteinExistence type="predicted"/>
<dbReference type="AlphaFoldDB" id="X6NU76"/>
<evidence type="ECO:0000256" key="1">
    <source>
        <dbReference type="ARBA" id="ARBA00004123"/>
    </source>
</evidence>
<dbReference type="Gene3D" id="3.40.50.1000">
    <property type="entry name" value="HAD superfamily/HAD-like"/>
    <property type="match status" value="1"/>
</dbReference>